<sequence>MDSWSVYNGQDIEARSIRDEAGSTTVEARPGRRNYPVKMPETEETRQPERYGGGRGGGM</sequence>
<comment type="caution">
    <text evidence="2">The sequence shown here is derived from an EMBL/GenBank/DDBJ whole genome shotgun (WGS) entry which is preliminary data.</text>
</comment>
<protein>
    <submittedName>
        <fullName evidence="2">Uncharacterized protein</fullName>
    </submittedName>
</protein>
<dbReference type="EMBL" id="WHLY01000002">
    <property type="protein sequence ID" value="MPR36653.1"/>
    <property type="molecule type" value="Genomic_DNA"/>
</dbReference>
<feature type="compositionally biased region" description="Basic and acidic residues" evidence="1">
    <location>
        <begin position="40"/>
        <end position="49"/>
    </location>
</feature>
<evidence type="ECO:0000256" key="1">
    <source>
        <dbReference type="SAM" id="MobiDB-lite"/>
    </source>
</evidence>
<name>A0A7C9FZH9_9BACT</name>
<evidence type="ECO:0000313" key="2">
    <source>
        <dbReference type="EMBL" id="MPR36653.1"/>
    </source>
</evidence>
<keyword evidence="3" id="KW-1185">Reference proteome</keyword>
<evidence type="ECO:0000313" key="3">
    <source>
        <dbReference type="Proteomes" id="UP000479293"/>
    </source>
</evidence>
<proteinExistence type="predicted"/>
<dbReference type="AlphaFoldDB" id="A0A7C9FZH9"/>
<feature type="region of interest" description="Disordered" evidence="1">
    <location>
        <begin position="17"/>
        <end position="59"/>
    </location>
</feature>
<organism evidence="2 3">
    <name type="scientific">Salmonirosea aquatica</name>
    <dbReference type="NCBI Taxonomy" id="2654236"/>
    <lineage>
        <taxon>Bacteria</taxon>
        <taxon>Pseudomonadati</taxon>
        <taxon>Bacteroidota</taxon>
        <taxon>Cytophagia</taxon>
        <taxon>Cytophagales</taxon>
        <taxon>Spirosomataceae</taxon>
        <taxon>Salmonirosea</taxon>
    </lineage>
</organism>
<dbReference type="Proteomes" id="UP000479293">
    <property type="component" value="Unassembled WGS sequence"/>
</dbReference>
<gene>
    <name evidence="2" type="ORF">GBK04_25740</name>
</gene>
<dbReference type="RefSeq" id="WP_152764755.1">
    <property type="nucleotide sequence ID" value="NZ_WHLY01000002.1"/>
</dbReference>
<accession>A0A7C9FZH9</accession>
<reference evidence="2 3" key="1">
    <citation type="submission" date="2019-10" db="EMBL/GenBank/DDBJ databases">
        <title>Draft Genome Sequence of Cytophagaceae sp. SJW1-29.</title>
        <authorList>
            <person name="Choi A."/>
        </authorList>
    </citation>
    <scope>NUCLEOTIDE SEQUENCE [LARGE SCALE GENOMIC DNA]</scope>
    <source>
        <strain evidence="2 3">SJW1-29</strain>
    </source>
</reference>